<dbReference type="Gene3D" id="2.40.170.10">
    <property type="entry name" value="Porin, LamB type"/>
    <property type="match status" value="1"/>
</dbReference>
<keyword evidence="7" id="KW-0626">Porin</keyword>
<evidence type="ECO:0000256" key="3">
    <source>
        <dbReference type="ARBA" id="ARBA00022448"/>
    </source>
</evidence>
<feature type="coiled-coil region" evidence="10">
    <location>
        <begin position="17"/>
        <end position="79"/>
    </location>
</feature>
<evidence type="ECO:0000256" key="12">
    <source>
        <dbReference type="SAM" id="SignalP"/>
    </source>
</evidence>
<name>A0ABT1BE15_9ENTR</name>
<keyword evidence="4" id="KW-1134">Transmembrane beta strand</keyword>
<dbReference type="InterPro" id="IPR036998">
    <property type="entry name" value="Porin_LamB_sf"/>
</dbReference>
<dbReference type="InterPro" id="IPR050286">
    <property type="entry name" value="G_neg_Bact_CarbUptk_Porin"/>
</dbReference>
<dbReference type="Pfam" id="PF02264">
    <property type="entry name" value="LamB"/>
    <property type="match status" value="1"/>
</dbReference>
<keyword evidence="8" id="KW-0472">Membrane</keyword>
<dbReference type="SUPFAM" id="SSF57997">
    <property type="entry name" value="Tropomyosin"/>
    <property type="match status" value="1"/>
</dbReference>
<dbReference type="RefSeq" id="WP_252838874.1">
    <property type="nucleotide sequence ID" value="NZ_JAJJVQ010000009.1"/>
</dbReference>
<feature type="region of interest" description="Disordered" evidence="11">
    <location>
        <begin position="120"/>
        <end position="143"/>
    </location>
</feature>
<keyword evidence="3" id="KW-0813">Transport</keyword>
<evidence type="ECO:0000256" key="5">
    <source>
        <dbReference type="ARBA" id="ARBA00022692"/>
    </source>
</evidence>
<keyword evidence="10" id="KW-0175">Coiled coil</keyword>
<evidence type="ECO:0000313" key="13">
    <source>
        <dbReference type="EMBL" id="MCO5783972.1"/>
    </source>
</evidence>
<protein>
    <submittedName>
        <fullName evidence="13">Carbohydrate porin</fullName>
    </submittedName>
</protein>
<evidence type="ECO:0000256" key="1">
    <source>
        <dbReference type="ARBA" id="ARBA00004571"/>
    </source>
</evidence>
<keyword evidence="14" id="KW-1185">Reference proteome</keyword>
<feature type="compositionally biased region" description="Polar residues" evidence="11">
    <location>
        <begin position="121"/>
        <end position="136"/>
    </location>
</feature>
<keyword evidence="6" id="KW-0406">Ion transport</keyword>
<evidence type="ECO:0000256" key="6">
    <source>
        <dbReference type="ARBA" id="ARBA00023065"/>
    </source>
</evidence>
<dbReference type="EMBL" id="JAJJVQ010000009">
    <property type="protein sequence ID" value="MCO5783972.1"/>
    <property type="molecule type" value="Genomic_DNA"/>
</dbReference>
<evidence type="ECO:0000256" key="2">
    <source>
        <dbReference type="ARBA" id="ARBA00007055"/>
    </source>
</evidence>
<dbReference type="SUPFAM" id="SSF56935">
    <property type="entry name" value="Porins"/>
    <property type="match status" value="1"/>
</dbReference>
<evidence type="ECO:0000256" key="7">
    <source>
        <dbReference type="ARBA" id="ARBA00023114"/>
    </source>
</evidence>
<evidence type="ECO:0000256" key="8">
    <source>
        <dbReference type="ARBA" id="ARBA00023136"/>
    </source>
</evidence>
<accession>A0ABT1BE15</accession>
<organism evidence="13 14">
    <name type="scientific">Citrobacter meridianamericanus</name>
    <dbReference type="NCBI Taxonomy" id="2894201"/>
    <lineage>
        <taxon>Bacteria</taxon>
        <taxon>Pseudomonadati</taxon>
        <taxon>Pseudomonadota</taxon>
        <taxon>Gammaproteobacteria</taxon>
        <taxon>Enterobacterales</taxon>
        <taxon>Enterobacteriaceae</taxon>
        <taxon>Citrobacter</taxon>
    </lineage>
</organism>
<feature type="signal peptide" evidence="12">
    <location>
        <begin position="1"/>
        <end position="19"/>
    </location>
</feature>
<dbReference type="PANTHER" id="PTHR38762">
    <property type="entry name" value="CRYPTIC OUTER MEMBRANE PORIN BGLH-RELATED"/>
    <property type="match status" value="1"/>
</dbReference>
<comment type="similarity">
    <text evidence="2">Belongs to the porin LamB (TC 1.B.3) family.</text>
</comment>
<evidence type="ECO:0000256" key="4">
    <source>
        <dbReference type="ARBA" id="ARBA00022452"/>
    </source>
</evidence>
<dbReference type="Proteomes" id="UP001139290">
    <property type="component" value="Unassembled WGS sequence"/>
</dbReference>
<keyword evidence="5" id="KW-0812">Transmembrane</keyword>
<keyword evidence="12" id="KW-0732">Signal</keyword>
<comment type="caution">
    <text evidence="13">The sequence shown here is derived from an EMBL/GenBank/DDBJ whole genome shotgun (WGS) entry which is preliminary data.</text>
</comment>
<comment type="subcellular location">
    <subcellularLocation>
        <location evidence="1">Cell outer membrane</location>
        <topology evidence="1">Multi-pass membrane protein</topology>
    </subcellularLocation>
</comment>
<feature type="chain" id="PRO_5046074079" evidence="12">
    <location>
        <begin position="20"/>
        <end position="527"/>
    </location>
</feature>
<evidence type="ECO:0000313" key="14">
    <source>
        <dbReference type="Proteomes" id="UP001139290"/>
    </source>
</evidence>
<gene>
    <name evidence="13" type="ORF">LOD26_22035</name>
</gene>
<evidence type="ECO:0000256" key="10">
    <source>
        <dbReference type="SAM" id="Coils"/>
    </source>
</evidence>
<dbReference type="PANTHER" id="PTHR38762:SF1">
    <property type="entry name" value="CRYPTIC OUTER MEMBRANE PORIN BGLH-RELATED"/>
    <property type="match status" value="1"/>
</dbReference>
<dbReference type="InterPro" id="IPR003192">
    <property type="entry name" value="Porin_LamB"/>
</dbReference>
<proteinExistence type="inferred from homology"/>
<keyword evidence="9" id="KW-0998">Cell outer membrane</keyword>
<evidence type="ECO:0000256" key="9">
    <source>
        <dbReference type="ARBA" id="ARBA00023237"/>
    </source>
</evidence>
<evidence type="ECO:0000256" key="11">
    <source>
        <dbReference type="SAM" id="MobiDB-lite"/>
    </source>
</evidence>
<sequence length="527" mass="58775">MKLNNVAFMGLLLPLTAQSADITLSDINARLEVLERELQQSRAQLVQAERKIDSAEKRAAAAERNTAQVQEKLRAIQQSQSSSQPNIALTMAPSFGKETPAGERTEIKFGGYARTGILTGKTGSSTTVGPSMTPAGSTGGSVGRLGNEADTYVTADMNFLHQYANNSKLRYYMKIAEWDKTYNTDSAFNGEMNLRQAFAEMSDMPSFSGAFQNATLWAGKREDRDNFDIHWLDSDMMSLVGTGAGIYDVSFVDGVKTNFSVYGRNFNDIEDMGNVEYNNMTGSANTFVQNYTFSLNNRLGPWQWMVNGLYSKDNDKRINDGLATNKAASQGINTMLAYHGDSFYGIGEGMSKTILQYGKALGAEVRAPGSDGYLIDDAWTIKFASYGITPLTDKFSWAPVFMAQTSNNRYITDDRYNWITLNSRFIQEINQNFALQYETSYQYMDIDPQGFNNNKATSGSYVKLTFAPTFKMQNVTDFFERPEIRFFVTYMNWNKSLDDYSSTDTPGSTGYHSGGSLLFGAQLETWF</sequence>
<reference evidence="13" key="1">
    <citation type="submission" date="2021-11" db="EMBL/GenBank/DDBJ databases">
        <title>Citrobacter meridianamericanus sp. nov. isolated from soil.</title>
        <authorList>
            <person name="Furlan J.P.R."/>
            <person name="Stehling E.G."/>
        </authorList>
    </citation>
    <scope>NUCLEOTIDE SEQUENCE</scope>
    <source>
        <strain evidence="13">BR102</strain>
    </source>
</reference>